<comment type="caution">
    <text evidence="7">The sequence shown here is derived from an EMBL/GenBank/DDBJ whole genome shotgun (WGS) entry which is preliminary data.</text>
</comment>
<dbReference type="InterPro" id="IPR027310">
    <property type="entry name" value="Profilin_CS"/>
</dbReference>
<evidence type="ECO:0000313" key="7">
    <source>
        <dbReference type="EMBL" id="PHH50584.1"/>
    </source>
</evidence>
<dbReference type="PROSITE" id="PS00414">
    <property type="entry name" value="PROFILIN"/>
    <property type="match status" value="1"/>
</dbReference>
<evidence type="ECO:0000256" key="5">
    <source>
        <dbReference type="ARBA" id="ARBA00023212"/>
    </source>
</evidence>
<dbReference type="Gene3D" id="3.30.450.30">
    <property type="entry name" value="Dynein light chain 2a, cytoplasmic"/>
    <property type="match status" value="1"/>
</dbReference>
<comment type="subcellular location">
    <subcellularLocation>
        <location evidence="1">Cytoplasm</location>
        <location evidence="1">Cytoskeleton</location>
    </subcellularLocation>
</comment>
<keyword evidence="8" id="KW-1185">Reference proteome</keyword>
<dbReference type="PANTHER" id="PTHR11604:SF0">
    <property type="entry name" value="PROFILIN"/>
    <property type="match status" value="1"/>
</dbReference>
<evidence type="ECO:0000256" key="3">
    <source>
        <dbReference type="ARBA" id="ARBA00022490"/>
    </source>
</evidence>
<keyword evidence="5" id="KW-0206">Cytoskeleton</keyword>
<dbReference type="Pfam" id="PF00235">
    <property type="entry name" value="Profilin"/>
    <property type="match status" value="1"/>
</dbReference>
<evidence type="ECO:0000256" key="2">
    <source>
        <dbReference type="ARBA" id="ARBA00010058"/>
    </source>
</evidence>
<dbReference type="SMART" id="SM00392">
    <property type="entry name" value="PROF"/>
    <property type="match status" value="1"/>
</dbReference>
<dbReference type="InterPro" id="IPR005455">
    <property type="entry name" value="PFN_euk"/>
</dbReference>
<dbReference type="STRING" id="1035309.A0A2C5WY90"/>
<keyword evidence="4 6" id="KW-0009">Actin-binding</keyword>
<reference evidence="7 8" key="2">
    <citation type="journal article" date="2013" name="IMA Fungus">
        <title>IMA Genome-F 1: Ceratocystis fimbriata: Draft nuclear genome sequence for the plant pathogen, Ceratocystis fimbriata.</title>
        <authorList>
            <person name="Wilken P.M."/>
            <person name="Steenkamp E.T."/>
            <person name="Wingfield M.J."/>
            <person name="de Beer Z.W."/>
            <person name="Wingfield B.D."/>
        </authorList>
    </citation>
    <scope>NUCLEOTIDE SEQUENCE [LARGE SCALE GENOMIC DNA]</scope>
    <source>
        <strain evidence="7 8">CBS 114723</strain>
    </source>
</reference>
<evidence type="ECO:0000256" key="4">
    <source>
        <dbReference type="ARBA" id="ARBA00023203"/>
    </source>
</evidence>
<evidence type="ECO:0000313" key="8">
    <source>
        <dbReference type="Proteomes" id="UP000222788"/>
    </source>
</evidence>
<reference evidence="7 8" key="1">
    <citation type="journal article" date="2013" name="Fungal Biol.">
        <title>Analysis of microsatellite markers in the genome of the plant pathogen Ceratocystis fimbriata.</title>
        <authorList>
            <person name="Simpson M.C."/>
            <person name="Wilken P.M."/>
            <person name="Coetzee M.P."/>
            <person name="Wingfield M.J."/>
            <person name="Wingfield B.D."/>
        </authorList>
    </citation>
    <scope>NUCLEOTIDE SEQUENCE [LARGE SCALE GENOMIC DNA]</scope>
    <source>
        <strain evidence="7 8">CBS 114723</strain>
    </source>
</reference>
<dbReference type="GO" id="GO:0005938">
    <property type="term" value="C:cell cortex"/>
    <property type="evidence" value="ECO:0007669"/>
    <property type="project" value="TreeGrafter"/>
</dbReference>
<dbReference type="EMBL" id="APWK03000123">
    <property type="protein sequence ID" value="PHH50584.1"/>
    <property type="molecule type" value="Genomic_DNA"/>
</dbReference>
<dbReference type="GO" id="GO:0003785">
    <property type="term" value="F:actin monomer binding"/>
    <property type="evidence" value="ECO:0007669"/>
    <property type="project" value="TreeGrafter"/>
</dbReference>
<evidence type="ECO:0000256" key="6">
    <source>
        <dbReference type="RuleBase" id="RU003909"/>
    </source>
</evidence>
<organism evidence="7 8">
    <name type="scientific">Ceratocystis fimbriata CBS 114723</name>
    <dbReference type="NCBI Taxonomy" id="1035309"/>
    <lineage>
        <taxon>Eukaryota</taxon>
        <taxon>Fungi</taxon>
        <taxon>Dikarya</taxon>
        <taxon>Ascomycota</taxon>
        <taxon>Pezizomycotina</taxon>
        <taxon>Sordariomycetes</taxon>
        <taxon>Hypocreomycetidae</taxon>
        <taxon>Microascales</taxon>
        <taxon>Ceratocystidaceae</taxon>
        <taxon>Ceratocystis</taxon>
    </lineage>
</organism>
<dbReference type="InterPro" id="IPR048278">
    <property type="entry name" value="PFN"/>
</dbReference>
<dbReference type="CDD" id="cd00148">
    <property type="entry name" value="PROF"/>
    <property type="match status" value="1"/>
</dbReference>
<keyword evidence="3" id="KW-0963">Cytoplasm</keyword>
<dbReference type="AlphaFoldDB" id="A0A2C5WY90"/>
<dbReference type="InterPro" id="IPR036140">
    <property type="entry name" value="PFN_sf"/>
</dbReference>
<dbReference type="OrthoDB" id="421374at2759"/>
<comment type="similarity">
    <text evidence="2 6">Belongs to the profilin family.</text>
</comment>
<dbReference type="Proteomes" id="UP000222788">
    <property type="component" value="Unassembled WGS sequence"/>
</dbReference>
<sequence>MSWQAYVDTTLVGSGHVDKGAIMSVDGKSVWAISPGFTIHPNEREVICSVLSATNAAKADASKQTNAPNTDASQQTVVTNAQQNGIYLNNERFVVFRAEDRSLYGRKGREGICAVKTSQAIIVGHYNEGQQAGNCSVAVEGLADYLIGQGY</sequence>
<gene>
    <name evidence="7" type="primary">PROF2</name>
    <name evidence="7" type="ORF">CFIMG_005998RA</name>
</gene>
<dbReference type="SUPFAM" id="SSF55770">
    <property type="entry name" value="Profilin (actin-binding protein)"/>
    <property type="match status" value="1"/>
</dbReference>
<dbReference type="PANTHER" id="PTHR11604">
    <property type="entry name" value="PROFILIN"/>
    <property type="match status" value="1"/>
</dbReference>
<evidence type="ECO:0000256" key="1">
    <source>
        <dbReference type="ARBA" id="ARBA00004245"/>
    </source>
</evidence>
<dbReference type="GO" id="GO:0005856">
    <property type="term" value="C:cytoskeleton"/>
    <property type="evidence" value="ECO:0007669"/>
    <property type="project" value="UniProtKB-SubCell"/>
</dbReference>
<proteinExistence type="inferred from homology"/>
<protein>
    <recommendedName>
        <fullName evidence="6">Profilin</fullName>
    </recommendedName>
</protein>
<name>A0A2C5WY90_9PEZI</name>
<accession>A0A2C5WY90</accession>